<dbReference type="Proteomes" id="UP000790377">
    <property type="component" value="Unassembled WGS sequence"/>
</dbReference>
<organism evidence="1 2">
    <name type="scientific">Hygrophoropsis aurantiaca</name>
    <dbReference type="NCBI Taxonomy" id="72124"/>
    <lineage>
        <taxon>Eukaryota</taxon>
        <taxon>Fungi</taxon>
        <taxon>Dikarya</taxon>
        <taxon>Basidiomycota</taxon>
        <taxon>Agaricomycotina</taxon>
        <taxon>Agaricomycetes</taxon>
        <taxon>Agaricomycetidae</taxon>
        <taxon>Boletales</taxon>
        <taxon>Coniophorineae</taxon>
        <taxon>Hygrophoropsidaceae</taxon>
        <taxon>Hygrophoropsis</taxon>
    </lineage>
</organism>
<protein>
    <submittedName>
        <fullName evidence="1">Uncharacterized protein</fullName>
    </submittedName>
</protein>
<proteinExistence type="predicted"/>
<accession>A0ACB7ZWJ9</accession>
<reference evidence="1" key="1">
    <citation type="journal article" date="2021" name="New Phytol.">
        <title>Evolutionary innovations through gain and loss of genes in the ectomycorrhizal Boletales.</title>
        <authorList>
            <person name="Wu G."/>
            <person name="Miyauchi S."/>
            <person name="Morin E."/>
            <person name="Kuo A."/>
            <person name="Drula E."/>
            <person name="Varga T."/>
            <person name="Kohler A."/>
            <person name="Feng B."/>
            <person name="Cao Y."/>
            <person name="Lipzen A."/>
            <person name="Daum C."/>
            <person name="Hundley H."/>
            <person name="Pangilinan J."/>
            <person name="Johnson J."/>
            <person name="Barry K."/>
            <person name="LaButti K."/>
            <person name="Ng V."/>
            <person name="Ahrendt S."/>
            <person name="Min B."/>
            <person name="Choi I.G."/>
            <person name="Park H."/>
            <person name="Plett J.M."/>
            <person name="Magnuson J."/>
            <person name="Spatafora J.W."/>
            <person name="Nagy L.G."/>
            <person name="Henrissat B."/>
            <person name="Grigoriev I.V."/>
            <person name="Yang Z.L."/>
            <person name="Xu J."/>
            <person name="Martin F.M."/>
        </authorList>
    </citation>
    <scope>NUCLEOTIDE SEQUENCE</scope>
    <source>
        <strain evidence="1">ATCC 28755</strain>
    </source>
</reference>
<evidence type="ECO:0000313" key="1">
    <source>
        <dbReference type="EMBL" id="KAH7905118.1"/>
    </source>
</evidence>
<name>A0ACB7ZWJ9_9AGAM</name>
<sequence length="249" mass="27668">MPTLCSKERCSNLTSSQDLKRSGQPYKLCGPCRARGRVRTNIWREVTRIKDDKSESWDEDIDAISNGDQDDLKRELDSELDGDDKSDLDLDLKPLSGIVASTGAGPSDRGMKTLDEASASGLTRTMGAQRARTLGVPVVRERARDIQHDVSDDNASDVDSDDADDDGEDEIAMLKNRYCFLKRVVETAFEMNRIEARLRVLGARGSVFRAPASHRQRLIPSGTLSEGKRLRQTGNLENGTNGKKRRKIM</sequence>
<gene>
    <name evidence="1" type="ORF">BJ138DRAFT_1165359</name>
</gene>
<evidence type="ECO:0000313" key="2">
    <source>
        <dbReference type="Proteomes" id="UP000790377"/>
    </source>
</evidence>
<dbReference type="EMBL" id="MU268268">
    <property type="protein sequence ID" value="KAH7905118.1"/>
    <property type="molecule type" value="Genomic_DNA"/>
</dbReference>
<comment type="caution">
    <text evidence="1">The sequence shown here is derived from an EMBL/GenBank/DDBJ whole genome shotgun (WGS) entry which is preliminary data.</text>
</comment>
<keyword evidence="2" id="KW-1185">Reference proteome</keyword>